<dbReference type="AlphaFoldDB" id="A0A1U7CW91"/>
<organism evidence="2 3">
    <name type="scientific">Paludisphaera borealis</name>
    <dbReference type="NCBI Taxonomy" id="1387353"/>
    <lineage>
        <taxon>Bacteria</taxon>
        <taxon>Pseudomonadati</taxon>
        <taxon>Planctomycetota</taxon>
        <taxon>Planctomycetia</taxon>
        <taxon>Isosphaerales</taxon>
        <taxon>Isosphaeraceae</taxon>
        <taxon>Paludisphaera</taxon>
    </lineage>
</organism>
<evidence type="ECO:0000313" key="2">
    <source>
        <dbReference type="EMBL" id="APW63220.1"/>
    </source>
</evidence>
<dbReference type="Pfam" id="PF11211">
    <property type="entry name" value="DUF2997"/>
    <property type="match status" value="1"/>
</dbReference>
<dbReference type="STRING" id="1387353.BSF38_04784"/>
<reference evidence="3" key="1">
    <citation type="submission" date="2016-12" db="EMBL/GenBank/DDBJ databases">
        <title>Comparative genomics of four Isosphaeraceae planctomycetes: a common pool of plasmids and glycoside hydrolase genes.</title>
        <authorList>
            <person name="Ivanova A."/>
        </authorList>
    </citation>
    <scope>NUCLEOTIDE SEQUENCE [LARGE SCALE GENOMIC DNA]</scope>
    <source>
        <strain evidence="3">PX4</strain>
    </source>
</reference>
<dbReference type="KEGG" id="pbor:BSF38_04784"/>
<evidence type="ECO:0000256" key="1">
    <source>
        <dbReference type="SAM" id="MobiDB-lite"/>
    </source>
</evidence>
<sequence>MSRIIEVVVSPRGEATVQTKGYVGGDCLQASRFLEQALGVAAGDRRTAEFHQEQKPEQTLSQPQ</sequence>
<feature type="compositionally biased region" description="Basic and acidic residues" evidence="1">
    <location>
        <begin position="44"/>
        <end position="56"/>
    </location>
</feature>
<evidence type="ECO:0008006" key="4">
    <source>
        <dbReference type="Google" id="ProtNLM"/>
    </source>
</evidence>
<dbReference type="InterPro" id="IPR021375">
    <property type="entry name" value="DUF2997"/>
</dbReference>
<dbReference type="EMBL" id="CP019082">
    <property type="protein sequence ID" value="APW63220.1"/>
    <property type="molecule type" value="Genomic_DNA"/>
</dbReference>
<proteinExistence type="predicted"/>
<gene>
    <name evidence="2" type="ORF">BSF38_04784</name>
</gene>
<dbReference type="OrthoDB" id="288620at2"/>
<keyword evidence="3" id="KW-1185">Reference proteome</keyword>
<accession>A0A1U7CW91</accession>
<feature type="region of interest" description="Disordered" evidence="1">
    <location>
        <begin position="44"/>
        <end position="64"/>
    </location>
</feature>
<name>A0A1U7CW91_9BACT</name>
<protein>
    <recommendedName>
        <fullName evidence="4">DUF2997 domain-containing protein</fullName>
    </recommendedName>
</protein>
<dbReference type="RefSeq" id="WP_076349600.1">
    <property type="nucleotide sequence ID" value="NZ_CP019082.1"/>
</dbReference>
<evidence type="ECO:0000313" key="3">
    <source>
        <dbReference type="Proteomes" id="UP000186309"/>
    </source>
</evidence>
<dbReference type="Proteomes" id="UP000186309">
    <property type="component" value="Chromosome"/>
</dbReference>